<reference evidence="3" key="1">
    <citation type="journal article" date="2014" name="Int. J. Syst. Evol. Microbiol.">
        <title>Complete genome sequence of Corynebacterium casei LMG S-19264T (=DSM 44701T), isolated from a smear-ripened cheese.</title>
        <authorList>
            <consortium name="US DOE Joint Genome Institute (JGI-PGF)"/>
            <person name="Walter F."/>
            <person name="Albersmeier A."/>
            <person name="Kalinowski J."/>
            <person name="Ruckert C."/>
        </authorList>
    </citation>
    <scope>NUCLEOTIDE SEQUENCE</scope>
    <source>
        <strain evidence="3">CGMCC 1.15367</strain>
    </source>
</reference>
<dbReference type="RefSeq" id="WP_188911693.1">
    <property type="nucleotide sequence ID" value="NZ_BMIQ01000007.1"/>
</dbReference>
<keyword evidence="4" id="KW-1185">Reference proteome</keyword>
<sequence>MSIFGKIKDAIFGHHAEAAEAQPQAGGTGHAGGAQAGVNSSAGPGQTPGTVQQTAASGAPPVQAGTAPQAQPQTQAQVSGASARSVDVEAIMNAAVKKNGQPLDWRHSIVDMMKALDLDSSLAARKELAEELHYTGDKNDSAQMNVWLHKALMQKLAENGGKVPADLIN</sequence>
<gene>
    <name evidence="3" type="ORF">GCM10011390_40560</name>
</gene>
<accession>A0A916ZWX6</accession>
<dbReference type="AlphaFoldDB" id="A0A916ZWX6"/>
<feature type="region of interest" description="Disordered" evidence="1">
    <location>
        <begin position="20"/>
        <end position="81"/>
    </location>
</feature>
<organism evidence="3 4">
    <name type="scientific">Aureimonas endophytica</name>
    <dbReference type="NCBI Taxonomy" id="2027858"/>
    <lineage>
        <taxon>Bacteria</taxon>
        <taxon>Pseudomonadati</taxon>
        <taxon>Pseudomonadota</taxon>
        <taxon>Alphaproteobacteria</taxon>
        <taxon>Hyphomicrobiales</taxon>
        <taxon>Aurantimonadaceae</taxon>
        <taxon>Aureimonas</taxon>
    </lineage>
</organism>
<feature type="compositionally biased region" description="Gly residues" evidence="1">
    <location>
        <begin position="26"/>
        <end position="35"/>
    </location>
</feature>
<evidence type="ECO:0000259" key="2">
    <source>
        <dbReference type="Pfam" id="PF12200"/>
    </source>
</evidence>
<dbReference type="EMBL" id="BMIQ01000007">
    <property type="protein sequence ID" value="GGE17358.1"/>
    <property type="molecule type" value="Genomic_DNA"/>
</dbReference>
<evidence type="ECO:0000313" key="4">
    <source>
        <dbReference type="Proteomes" id="UP000644699"/>
    </source>
</evidence>
<dbReference type="Pfam" id="PF12200">
    <property type="entry name" value="DUF3597"/>
    <property type="match status" value="1"/>
</dbReference>
<comment type="caution">
    <text evidence="3">The sequence shown here is derived from an EMBL/GenBank/DDBJ whole genome shotgun (WGS) entry which is preliminary data.</text>
</comment>
<feature type="compositionally biased region" description="Polar residues" evidence="1">
    <location>
        <begin position="38"/>
        <end position="56"/>
    </location>
</feature>
<dbReference type="InterPro" id="IPR022016">
    <property type="entry name" value="DUF3597"/>
</dbReference>
<reference evidence="3" key="2">
    <citation type="submission" date="2020-09" db="EMBL/GenBank/DDBJ databases">
        <authorList>
            <person name="Sun Q."/>
            <person name="Zhou Y."/>
        </authorList>
    </citation>
    <scope>NUCLEOTIDE SEQUENCE</scope>
    <source>
        <strain evidence="3">CGMCC 1.15367</strain>
    </source>
</reference>
<dbReference type="SUPFAM" id="SSF158634">
    <property type="entry name" value="RPA2825-like"/>
    <property type="match status" value="1"/>
</dbReference>
<proteinExistence type="predicted"/>
<dbReference type="Proteomes" id="UP000644699">
    <property type="component" value="Unassembled WGS sequence"/>
</dbReference>
<feature type="compositionally biased region" description="Low complexity" evidence="1">
    <location>
        <begin position="58"/>
        <end position="78"/>
    </location>
</feature>
<feature type="domain" description="DUF3597" evidence="2">
    <location>
        <begin position="54"/>
        <end position="164"/>
    </location>
</feature>
<evidence type="ECO:0000313" key="3">
    <source>
        <dbReference type="EMBL" id="GGE17358.1"/>
    </source>
</evidence>
<protein>
    <recommendedName>
        <fullName evidence="2">DUF3597 domain-containing protein</fullName>
    </recommendedName>
</protein>
<evidence type="ECO:0000256" key="1">
    <source>
        <dbReference type="SAM" id="MobiDB-lite"/>
    </source>
</evidence>
<name>A0A916ZWX6_9HYPH</name>